<accession>A0A366FUW8</accession>
<name>A0A366FUW8_9HYPH</name>
<dbReference type="PANTHER" id="PTHR36505">
    <property type="entry name" value="BLR1072 PROTEIN"/>
    <property type="match status" value="1"/>
</dbReference>
<proteinExistence type="predicted"/>
<evidence type="ECO:0008006" key="3">
    <source>
        <dbReference type="Google" id="ProtNLM"/>
    </source>
</evidence>
<organism evidence="1 2">
    <name type="scientific">Roseiarcus fermentans</name>
    <dbReference type="NCBI Taxonomy" id="1473586"/>
    <lineage>
        <taxon>Bacteria</taxon>
        <taxon>Pseudomonadati</taxon>
        <taxon>Pseudomonadota</taxon>
        <taxon>Alphaproteobacteria</taxon>
        <taxon>Hyphomicrobiales</taxon>
        <taxon>Roseiarcaceae</taxon>
        <taxon>Roseiarcus</taxon>
    </lineage>
</organism>
<dbReference type="AlphaFoldDB" id="A0A366FUW8"/>
<dbReference type="SUPFAM" id="SSF50346">
    <property type="entry name" value="PRC-barrel domain"/>
    <property type="match status" value="1"/>
</dbReference>
<dbReference type="InterPro" id="IPR011033">
    <property type="entry name" value="PRC_barrel-like_sf"/>
</dbReference>
<gene>
    <name evidence="1" type="ORF">DFR50_101245</name>
</gene>
<comment type="caution">
    <text evidence="1">The sequence shown here is derived from an EMBL/GenBank/DDBJ whole genome shotgun (WGS) entry which is preliminary data.</text>
</comment>
<dbReference type="Proteomes" id="UP000253529">
    <property type="component" value="Unassembled WGS sequence"/>
</dbReference>
<protein>
    <recommendedName>
        <fullName evidence="3">PRC-barrel domain protein</fullName>
    </recommendedName>
</protein>
<dbReference type="Gene3D" id="2.30.30.240">
    <property type="entry name" value="PRC-barrel domain"/>
    <property type="match status" value="1"/>
</dbReference>
<dbReference type="RefSeq" id="WP_245427250.1">
    <property type="nucleotide sequence ID" value="NZ_QNRK01000001.1"/>
</dbReference>
<evidence type="ECO:0000313" key="1">
    <source>
        <dbReference type="EMBL" id="RBP18301.1"/>
    </source>
</evidence>
<dbReference type="EMBL" id="QNRK01000001">
    <property type="protein sequence ID" value="RBP18301.1"/>
    <property type="molecule type" value="Genomic_DNA"/>
</dbReference>
<keyword evidence="2" id="KW-1185">Reference proteome</keyword>
<dbReference type="PANTHER" id="PTHR36505:SF1">
    <property type="entry name" value="BLR1072 PROTEIN"/>
    <property type="match status" value="1"/>
</dbReference>
<sequence length="75" mass="8296">MSFGGVLGIGNQYHPLPWSVLRYDTDKGGYVVNLDKSQLEGAPAYDVDEAPTWGDRAFEGRIHDYYGVGPYWGGL</sequence>
<evidence type="ECO:0000313" key="2">
    <source>
        <dbReference type="Proteomes" id="UP000253529"/>
    </source>
</evidence>
<reference evidence="1 2" key="1">
    <citation type="submission" date="2018-06" db="EMBL/GenBank/DDBJ databases">
        <title>Genomic Encyclopedia of Type Strains, Phase IV (KMG-IV): sequencing the most valuable type-strain genomes for metagenomic binning, comparative biology and taxonomic classification.</title>
        <authorList>
            <person name="Goeker M."/>
        </authorList>
    </citation>
    <scope>NUCLEOTIDE SEQUENCE [LARGE SCALE GENOMIC DNA]</scope>
    <source>
        <strain evidence="1 2">DSM 24875</strain>
    </source>
</reference>